<dbReference type="InterPro" id="IPR010982">
    <property type="entry name" value="Lambda_DNA-bd_dom_sf"/>
</dbReference>
<dbReference type="CDD" id="cd00093">
    <property type="entry name" value="HTH_XRE"/>
    <property type="match status" value="1"/>
</dbReference>
<dbReference type="RefSeq" id="WP_070978326.1">
    <property type="nucleotide sequence ID" value="NZ_CP017707.1"/>
</dbReference>
<sequence length="201" mass="21951">MSDDDEETQREEGHGFADVFEVRKEKLFSLVARRGATAELASKLGIKPNYLSQVKNDKKRVGELLARKIEAAVGKPRGWMDFPGGGDADVPVEPLGELKDVYGIRRDNLMSILAIRGMAAKLASEVGTSPSYLSTVKSGERRCGDEIARKIEVAAGLPNAWLDNNHATVGMLPKLSDEKLAEEIRHRGPLAVLSFIKLLLA</sequence>
<protein>
    <recommendedName>
        <fullName evidence="1">HTH cro/C1-type domain-containing protein</fullName>
    </recommendedName>
</protein>
<evidence type="ECO:0000259" key="1">
    <source>
        <dbReference type="SMART" id="SM00530"/>
    </source>
</evidence>
<dbReference type="Proteomes" id="UP000178776">
    <property type="component" value="Chromosome"/>
</dbReference>
<evidence type="ECO:0000313" key="3">
    <source>
        <dbReference type="Proteomes" id="UP000178776"/>
    </source>
</evidence>
<dbReference type="GO" id="GO:0003677">
    <property type="term" value="F:DNA binding"/>
    <property type="evidence" value="ECO:0007669"/>
    <property type="project" value="InterPro"/>
</dbReference>
<feature type="domain" description="HTH cro/C1-type" evidence="1">
    <location>
        <begin position="26"/>
        <end position="80"/>
    </location>
</feature>
<organism evidence="2 3">
    <name type="scientific">Chromobacterium vaccinii</name>
    <dbReference type="NCBI Taxonomy" id="1108595"/>
    <lineage>
        <taxon>Bacteria</taxon>
        <taxon>Pseudomonadati</taxon>
        <taxon>Pseudomonadota</taxon>
        <taxon>Betaproteobacteria</taxon>
        <taxon>Neisseriales</taxon>
        <taxon>Chromobacteriaceae</taxon>
        <taxon>Chromobacterium</taxon>
    </lineage>
</organism>
<dbReference type="InterPro" id="IPR001387">
    <property type="entry name" value="Cro/C1-type_HTH"/>
</dbReference>
<dbReference type="SMART" id="SM00530">
    <property type="entry name" value="HTH_XRE"/>
    <property type="match status" value="2"/>
</dbReference>
<gene>
    <name evidence="2" type="ORF">BKX93_01570</name>
</gene>
<feature type="domain" description="HTH cro/C1-type" evidence="1">
    <location>
        <begin position="108"/>
        <end position="162"/>
    </location>
</feature>
<dbReference type="KEGG" id="cvc:BKX93_01570"/>
<dbReference type="EMBL" id="CP017707">
    <property type="protein sequence ID" value="AOZ48811.1"/>
    <property type="molecule type" value="Genomic_DNA"/>
</dbReference>
<dbReference type="AlphaFoldDB" id="A0A1D9LC48"/>
<proteinExistence type="predicted"/>
<reference evidence="2 3" key="1">
    <citation type="submission" date="2016-10" db="EMBL/GenBank/DDBJ databases">
        <title>Chromobacterium muskegensis sp. nov., an insecticidal bacterium isolated from Sphagnum bogs.</title>
        <authorList>
            <person name="Sparks M.E."/>
            <person name="Blackburn M.B."/>
            <person name="Gundersen-Rindal D.E."/>
            <person name="Mitchell A."/>
            <person name="Farrar R."/>
            <person name="Kuhar D."/>
        </authorList>
    </citation>
    <scope>NUCLEOTIDE SEQUENCE [LARGE SCALE GENOMIC DNA]</scope>
    <source>
        <strain evidence="2 3">21-1</strain>
    </source>
</reference>
<dbReference type="GeneID" id="68839911"/>
<name>A0A1D9LC48_9NEIS</name>
<dbReference type="SUPFAM" id="SSF47413">
    <property type="entry name" value="lambda repressor-like DNA-binding domains"/>
    <property type="match status" value="2"/>
</dbReference>
<evidence type="ECO:0000313" key="2">
    <source>
        <dbReference type="EMBL" id="AOZ48811.1"/>
    </source>
</evidence>
<accession>A0A1D9LC48</accession>